<evidence type="ECO:0000313" key="1">
    <source>
        <dbReference type="EMBL" id="OGZ30349.1"/>
    </source>
</evidence>
<gene>
    <name evidence="1" type="ORF">A3J00_02765</name>
</gene>
<dbReference type="AlphaFoldDB" id="A0A1G2EX16"/>
<sequence length="253" mass="30007">MEQEPKFEGQKEVPWDESIIPPDKRELLRELNDPKKQEEFWKSEFLDDPDKGSFFEIAIYLGLDQVGEEYKVLYDTHGLPNFSKNDELDDKIIDALKSRRFPYTRATGGNLYSHVRQEEEVIFNTQVKFLKDNGVPAERLLLGRFIAEGYKREAKKLESYGIDPRKNYPFEESTQEAFRNALKNRFRNSEKELGDSANVQESVEKEINLDFRESLSTEKEQEMARQGEKILKNEMLYKPFEERYQELKKKRKK</sequence>
<evidence type="ECO:0000313" key="2">
    <source>
        <dbReference type="Proteomes" id="UP000178428"/>
    </source>
</evidence>
<proteinExistence type="predicted"/>
<organism evidence="1 2">
    <name type="scientific">Candidatus Niyogibacteria bacterium RIFCSPLOWO2_02_FULL_45_13</name>
    <dbReference type="NCBI Taxonomy" id="1801725"/>
    <lineage>
        <taxon>Bacteria</taxon>
        <taxon>Candidatus Niyogiibacteriota</taxon>
    </lineage>
</organism>
<dbReference type="Proteomes" id="UP000178428">
    <property type="component" value="Unassembled WGS sequence"/>
</dbReference>
<dbReference type="STRING" id="1801725.A3J00_02765"/>
<dbReference type="EMBL" id="MHMR01000023">
    <property type="protein sequence ID" value="OGZ30349.1"/>
    <property type="molecule type" value="Genomic_DNA"/>
</dbReference>
<protein>
    <submittedName>
        <fullName evidence="1">Uncharacterized protein</fullName>
    </submittedName>
</protein>
<name>A0A1G2EX16_9BACT</name>
<comment type="caution">
    <text evidence="1">The sequence shown here is derived from an EMBL/GenBank/DDBJ whole genome shotgun (WGS) entry which is preliminary data.</text>
</comment>
<accession>A0A1G2EX16</accession>
<reference evidence="1 2" key="1">
    <citation type="journal article" date="2016" name="Nat. Commun.">
        <title>Thousands of microbial genomes shed light on interconnected biogeochemical processes in an aquifer system.</title>
        <authorList>
            <person name="Anantharaman K."/>
            <person name="Brown C.T."/>
            <person name="Hug L.A."/>
            <person name="Sharon I."/>
            <person name="Castelle C.J."/>
            <person name="Probst A.J."/>
            <person name="Thomas B.C."/>
            <person name="Singh A."/>
            <person name="Wilkins M.J."/>
            <person name="Karaoz U."/>
            <person name="Brodie E.L."/>
            <person name="Williams K.H."/>
            <person name="Hubbard S.S."/>
            <person name="Banfield J.F."/>
        </authorList>
    </citation>
    <scope>NUCLEOTIDE SEQUENCE [LARGE SCALE GENOMIC DNA]</scope>
</reference>